<gene>
    <name evidence="1" type="ORF">FJV41_36555</name>
</gene>
<dbReference type="EMBL" id="VIFM01000216">
    <property type="protein sequence ID" value="TQF10991.1"/>
    <property type="molecule type" value="Genomic_DNA"/>
</dbReference>
<protein>
    <submittedName>
        <fullName evidence="1">Uncharacterized protein</fullName>
    </submittedName>
</protein>
<dbReference type="Proteomes" id="UP000315369">
    <property type="component" value="Unassembled WGS sequence"/>
</dbReference>
<evidence type="ECO:0000313" key="2">
    <source>
        <dbReference type="Proteomes" id="UP000315369"/>
    </source>
</evidence>
<comment type="caution">
    <text evidence="1">The sequence shown here is derived from an EMBL/GenBank/DDBJ whole genome shotgun (WGS) entry which is preliminary data.</text>
</comment>
<reference evidence="1 2" key="1">
    <citation type="submission" date="2019-06" db="EMBL/GenBank/DDBJ databases">
        <authorList>
            <person name="Livingstone P."/>
            <person name="Whitworth D."/>
        </authorList>
    </citation>
    <scope>NUCLEOTIDE SEQUENCE [LARGE SCALE GENOMIC DNA]</scope>
    <source>
        <strain evidence="1 2">AM401</strain>
    </source>
</reference>
<name>A0A540WPP2_9BACT</name>
<evidence type="ECO:0000313" key="1">
    <source>
        <dbReference type="EMBL" id="TQF10991.1"/>
    </source>
</evidence>
<dbReference type="AlphaFoldDB" id="A0A540WPP2"/>
<keyword evidence="2" id="KW-1185">Reference proteome</keyword>
<organism evidence="1 2">
    <name type="scientific">Myxococcus llanfairpwllgwyngyllgogerychwyrndrobwllllantysiliogogogochensis</name>
    <dbReference type="NCBI Taxonomy" id="2590453"/>
    <lineage>
        <taxon>Bacteria</taxon>
        <taxon>Pseudomonadati</taxon>
        <taxon>Myxococcota</taxon>
        <taxon>Myxococcia</taxon>
        <taxon>Myxococcales</taxon>
        <taxon>Cystobacterineae</taxon>
        <taxon>Myxococcaceae</taxon>
        <taxon>Myxococcus</taxon>
    </lineage>
</organism>
<accession>A0A540WPP2</accession>
<proteinExistence type="predicted"/>
<sequence length="116" mass="12410">MTSRGSFKPAAVGGFVTAEPMALMSLQSLSYLGVVSGDTGNLYIKALLRARKVSPSSLMDRVVVSEGEASRLLSTLHPEKSRVMGSQMPSLSTLVQRRTWSAASMSRCPSWTAAKC</sequence>